<dbReference type="EMBL" id="DRNF01000043">
    <property type="protein sequence ID" value="HHJ80123.1"/>
    <property type="molecule type" value="Genomic_DNA"/>
</dbReference>
<proteinExistence type="predicted"/>
<gene>
    <name evidence="1" type="ORF">ENJ65_00655</name>
</gene>
<sequence length="194" mass="21461">MVTTVAMAHPVINPGRSIKFCCRDRYAPSLPLKAGLLFVLGCLPAVAQSADWDSTAKLALSEVYSDNIRLSVADEESDSITTITPGFSLKGQGARLKLGIDYSMQNLFYAQNSDQNRIYHQLQASEQSELIKDLFYFDATASVSQRLSNPAASFARDNLNLTNNRGDVVTWQVEPYLKPNLGAYVSAELRYSLR</sequence>
<organism evidence="1">
    <name type="scientific">Candidatus Tenderia electrophaga</name>
    <dbReference type="NCBI Taxonomy" id="1748243"/>
    <lineage>
        <taxon>Bacteria</taxon>
        <taxon>Pseudomonadati</taxon>
        <taxon>Pseudomonadota</taxon>
        <taxon>Gammaproteobacteria</taxon>
        <taxon>Candidatus Tenderiales</taxon>
        <taxon>Candidatus Tenderiaceae</taxon>
        <taxon>Candidatus Tenderia</taxon>
    </lineage>
</organism>
<dbReference type="AlphaFoldDB" id="A0A832N3C5"/>
<evidence type="ECO:0000313" key="1">
    <source>
        <dbReference type="EMBL" id="HHJ80123.1"/>
    </source>
</evidence>
<dbReference type="InterPro" id="IPR017467">
    <property type="entry name" value="CHP03016_PEP-CTERM"/>
</dbReference>
<dbReference type="Proteomes" id="UP000885832">
    <property type="component" value="Unassembled WGS sequence"/>
</dbReference>
<protein>
    <submittedName>
        <fullName evidence="1">TIGR03016 family PEP-CTERM system-associated outer membrane protein</fullName>
    </submittedName>
</protein>
<name>A0A832N3C5_9GAMM</name>
<reference evidence="1" key="1">
    <citation type="journal article" date="2020" name="mSystems">
        <title>Genome- and Community-Level Interaction Insights into Carbon Utilization and Element Cycling Functions of Hydrothermarchaeota in Hydrothermal Sediment.</title>
        <authorList>
            <person name="Zhou Z."/>
            <person name="Liu Y."/>
            <person name="Xu W."/>
            <person name="Pan J."/>
            <person name="Luo Z.H."/>
            <person name="Li M."/>
        </authorList>
    </citation>
    <scope>NUCLEOTIDE SEQUENCE [LARGE SCALE GENOMIC DNA]</scope>
    <source>
        <strain evidence="1">HyVt-505</strain>
    </source>
</reference>
<accession>A0A832N3C5</accession>
<feature type="non-terminal residue" evidence="1">
    <location>
        <position position="194"/>
    </location>
</feature>
<comment type="caution">
    <text evidence="1">The sequence shown here is derived from an EMBL/GenBank/DDBJ whole genome shotgun (WGS) entry which is preliminary data.</text>
</comment>
<dbReference type="NCBIfam" id="TIGR03016">
    <property type="entry name" value="pepcterm_hypo_1"/>
    <property type="match status" value="1"/>
</dbReference>